<sequence>MTNTFTWCDLSTFDFEEAKHFYTECLGWDYQDMGEGYALCEGKGEATAGLYTMPENFQRMGMPSFWMSYIQVGDIYKTVELAKQHGAKVEVEPQLAAGGGMIALIRDPSGAGFTCYDGSDLGVSQAGKLSQSVQHGQRIWHELHISDLSKVEAFYQHVFDWEIRATNEVGRYNVIVSGEPIAGIQVTSNDIKGDKEYWGVYFAVDDLDAELKHIEQSGGQVVAEQPLGERRAVLAYDSQGAAFYLVEQGAVANKNRKLGVGQSGLLNKILSYKFKWRAVLGLVVIALAVVTEMNWVWGVLFLLWVIPDIKSGSTHFLEHVERNSNPVVYWLIVTTWVVLSGYYLLN</sequence>
<dbReference type="CDD" id="cd07247">
    <property type="entry name" value="SgaA_N_like"/>
    <property type="match status" value="2"/>
</dbReference>
<reference evidence="3 4" key="1">
    <citation type="submission" date="2018-03" db="EMBL/GenBank/DDBJ databases">
        <title>Whole genome sequencing of Histamine producing bacteria.</title>
        <authorList>
            <person name="Butler K."/>
        </authorList>
    </citation>
    <scope>NUCLEOTIDE SEQUENCE [LARGE SCALE GENOMIC DNA]</scope>
    <source>
        <strain evidence="3 4">DSM 19138</strain>
    </source>
</reference>
<dbReference type="InterPro" id="IPR052164">
    <property type="entry name" value="Anthracycline_SecMetBiosynth"/>
</dbReference>
<keyword evidence="1" id="KW-1133">Transmembrane helix</keyword>
<organism evidence="3 4">
    <name type="scientific">Photobacterium rosenbergii</name>
    <dbReference type="NCBI Taxonomy" id="294936"/>
    <lineage>
        <taxon>Bacteria</taxon>
        <taxon>Pseudomonadati</taxon>
        <taxon>Pseudomonadota</taxon>
        <taxon>Gammaproteobacteria</taxon>
        <taxon>Vibrionales</taxon>
        <taxon>Vibrionaceae</taxon>
        <taxon>Photobacterium</taxon>
    </lineage>
</organism>
<dbReference type="AlphaFoldDB" id="A0A2T3NFT1"/>
<comment type="caution">
    <text evidence="3">The sequence shown here is derived from an EMBL/GenBank/DDBJ whole genome shotgun (WGS) entry which is preliminary data.</text>
</comment>
<feature type="transmembrane region" description="Helical" evidence="1">
    <location>
        <begin position="278"/>
        <end position="307"/>
    </location>
</feature>
<dbReference type="PANTHER" id="PTHR33993:SF14">
    <property type="entry name" value="GB|AAF24581.1"/>
    <property type="match status" value="1"/>
</dbReference>
<dbReference type="InterPro" id="IPR037523">
    <property type="entry name" value="VOC_core"/>
</dbReference>
<dbReference type="Pfam" id="PF18029">
    <property type="entry name" value="Glyoxalase_6"/>
    <property type="match status" value="1"/>
</dbReference>
<protein>
    <recommendedName>
        <fullName evidence="2">VOC domain-containing protein</fullName>
    </recommendedName>
</protein>
<evidence type="ECO:0000313" key="3">
    <source>
        <dbReference type="EMBL" id="PSW13404.1"/>
    </source>
</evidence>
<dbReference type="Proteomes" id="UP000241346">
    <property type="component" value="Unassembled WGS sequence"/>
</dbReference>
<dbReference type="RefSeq" id="WP_107298224.1">
    <property type="nucleotide sequence ID" value="NZ_PYMB01000003.1"/>
</dbReference>
<dbReference type="InterPro" id="IPR029068">
    <property type="entry name" value="Glyas_Bleomycin-R_OHBP_Dase"/>
</dbReference>
<dbReference type="EMBL" id="PYMB01000003">
    <property type="protein sequence ID" value="PSW13404.1"/>
    <property type="molecule type" value="Genomic_DNA"/>
</dbReference>
<evidence type="ECO:0000259" key="2">
    <source>
        <dbReference type="PROSITE" id="PS51819"/>
    </source>
</evidence>
<keyword evidence="1" id="KW-0472">Membrane</keyword>
<keyword evidence="1" id="KW-0812">Transmembrane</keyword>
<gene>
    <name evidence="3" type="ORF">C9J01_11245</name>
</gene>
<dbReference type="InterPro" id="IPR004360">
    <property type="entry name" value="Glyas_Fos-R_dOase_dom"/>
</dbReference>
<evidence type="ECO:0000256" key="1">
    <source>
        <dbReference type="SAM" id="Phobius"/>
    </source>
</evidence>
<dbReference type="Pfam" id="PF00903">
    <property type="entry name" value="Glyoxalase"/>
    <property type="match status" value="1"/>
</dbReference>
<feature type="domain" description="VOC" evidence="2">
    <location>
        <begin position="137"/>
        <end position="248"/>
    </location>
</feature>
<proteinExistence type="predicted"/>
<accession>A0A2T3NFT1</accession>
<dbReference type="SUPFAM" id="SSF54593">
    <property type="entry name" value="Glyoxalase/Bleomycin resistance protein/Dihydroxybiphenyl dioxygenase"/>
    <property type="match status" value="2"/>
</dbReference>
<evidence type="ECO:0000313" key="4">
    <source>
        <dbReference type="Proteomes" id="UP000241346"/>
    </source>
</evidence>
<name>A0A2T3NFT1_9GAMM</name>
<dbReference type="PANTHER" id="PTHR33993">
    <property type="entry name" value="GLYOXALASE-RELATED"/>
    <property type="match status" value="1"/>
</dbReference>
<feature type="transmembrane region" description="Helical" evidence="1">
    <location>
        <begin position="327"/>
        <end position="345"/>
    </location>
</feature>
<dbReference type="PROSITE" id="PS51819">
    <property type="entry name" value="VOC"/>
    <property type="match status" value="2"/>
</dbReference>
<dbReference type="Gene3D" id="3.10.180.10">
    <property type="entry name" value="2,3-Dihydroxybiphenyl 1,2-Dioxygenase, domain 1"/>
    <property type="match status" value="2"/>
</dbReference>
<dbReference type="InterPro" id="IPR041581">
    <property type="entry name" value="Glyoxalase_6"/>
</dbReference>
<feature type="domain" description="VOC" evidence="2">
    <location>
        <begin position="4"/>
        <end position="118"/>
    </location>
</feature>
<dbReference type="OrthoDB" id="9793039at2"/>